<proteinExistence type="inferred from homology"/>
<evidence type="ECO:0000313" key="10">
    <source>
        <dbReference type="Proteomes" id="UP000092643"/>
    </source>
</evidence>
<evidence type="ECO:0000256" key="6">
    <source>
        <dbReference type="ARBA" id="ARBA00023237"/>
    </source>
</evidence>
<dbReference type="Gene3D" id="1.25.40.10">
    <property type="entry name" value="Tetratricopeptide repeat domain"/>
    <property type="match status" value="1"/>
</dbReference>
<dbReference type="AlphaFoldDB" id="A0A1A7P421"/>
<dbReference type="SUPFAM" id="SSF53822">
    <property type="entry name" value="Periplasmic binding protein-like I"/>
    <property type="match status" value="1"/>
</dbReference>
<dbReference type="CDD" id="cd06339">
    <property type="entry name" value="PBP1_YraM_LppC_lipoprotein-like"/>
    <property type="match status" value="1"/>
</dbReference>
<comment type="similarity">
    <text evidence="8">Belongs to the LpoA family.</text>
</comment>
<dbReference type="OrthoDB" id="6708821at2"/>
<dbReference type="GO" id="GO:0030234">
    <property type="term" value="F:enzyme regulator activity"/>
    <property type="evidence" value="ECO:0007669"/>
    <property type="project" value="UniProtKB-UniRule"/>
</dbReference>
<keyword evidence="7" id="KW-0449">Lipoprotein</keyword>
<dbReference type="InterPro" id="IPR028082">
    <property type="entry name" value="Peripla_BP_I"/>
</dbReference>
<dbReference type="PATRIC" id="fig|750.21.peg.872"/>
<dbReference type="Proteomes" id="UP000092643">
    <property type="component" value="Unassembled WGS sequence"/>
</dbReference>
<comment type="subunit">
    <text evidence="8">Interacts with PBP1a.</text>
</comment>
<dbReference type="InterPro" id="IPR007443">
    <property type="entry name" value="LpoA"/>
</dbReference>
<comment type="caution">
    <text evidence="9">The sequence shown here is derived from an EMBL/GenBank/DDBJ whole genome shotgun (WGS) entry which is preliminary data.</text>
</comment>
<reference evidence="9 10" key="1">
    <citation type="submission" date="2014-11" db="EMBL/GenBank/DDBJ databases">
        <title>Pan-genome of Gallibacterium spp.</title>
        <authorList>
            <person name="Kudirkiene E."/>
            <person name="Bojesen A.M."/>
        </authorList>
    </citation>
    <scope>NUCLEOTIDE SEQUENCE [LARGE SCALE GENOMIC DNA]</scope>
    <source>
        <strain evidence="9 10">F 279</strain>
    </source>
</reference>
<dbReference type="RefSeq" id="WP_065232589.1">
    <property type="nucleotide sequence ID" value="NZ_JTJN01000018.1"/>
</dbReference>
<evidence type="ECO:0000256" key="5">
    <source>
        <dbReference type="ARBA" id="ARBA00023139"/>
    </source>
</evidence>
<evidence type="ECO:0000256" key="3">
    <source>
        <dbReference type="ARBA" id="ARBA00022984"/>
    </source>
</evidence>
<evidence type="ECO:0000313" key="9">
    <source>
        <dbReference type="EMBL" id="OBW97202.1"/>
    </source>
</evidence>
<keyword evidence="5" id="KW-0564">Palmitate</keyword>
<dbReference type="GO" id="GO:0009252">
    <property type="term" value="P:peptidoglycan biosynthetic process"/>
    <property type="evidence" value="ECO:0007669"/>
    <property type="project" value="UniProtKB-UniRule"/>
</dbReference>
<name>A0A1A7P421_9PAST</name>
<keyword evidence="4 8" id="KW-0472">Membrane</keyword>
<organism evidence="9 10">
    <name type="scientific">Gallibacterium anatis</name>
    <dbReference type="NCBI Taxonomy" id="750"/>
    <lineage>
        <taxon>Bacteria</taxon>
        <taxon>Pseudomonadati</taxon>
        <taxon>Pseudomonadota</taxon>
        <taxon>Gammaproteobacteria</taxon>
        <taxon>Pasteurellales</taxon>
        <taxon>Pasteurellaceae</taxon>
        <taxon>Gallibacterium</taxon>
    </lineage>
</organism>
<dbReference type="EMBL" id="JTJO01000049">
    <property type="protein sequence ID" value="OBW97202.1"/>
    <property type="molecule type" value="Genomic_DNA"/>
</dbReference>
<accession>A0A1A7P421</accession>
<keyword evidence="3 8" id="KW-0573">Peptidoglycan synthesis</keyword>
<evidence type="ECO:0000256" key="2">
    <source>
        <dbReference type="ARBA" id="ARBA00022960"/>
    </source>
</evidence>
<sequence>MLNILLQRMNLKNLLLSFFVMISVAGCSSLIGSNNTMLQNEAYASSDFYLDKANSSQDQDEKVNYQLLAIRALLNENKVAQAASLLSSLNDLDDAQQLDASLLKATLLAMQRDNSAATSLLNTINLDSLSNSQKVRYYAVLAQTAENSHDAVGAINAHVQMDRFITDMQRKQQNNDVIWGLLRNLDKNTLNSLTVDDNDVALKGWIDLAKVYNDHISQPDQMRFAIQNWKTTYANHSAAYLLPTDLRGVVNFENLNIQQIALLLPLSGNGELIGKTILQGFNDARGNSPIVVKTYDTMAGTNVTDLVNQAKQEGAQAVVGPLLKDNVEALLNGNAMQGLSVLTLNTAPSMRPLQGVCYYGLSPEDEAQSAAVKMWNDGEVNPLVFAPQNDLGQRSASAFNAKWQSLAGTDVNTYYYTLVDDILANLKNATMNGKVNAIYVVADSQQLQEIKTALDNSDAHDIAIYATSRSNSANNGPDYRLTMNGVKFSDIPLLSDLNSASYQQALKIANGDYSLLRLYAMGADAWMLINKFAELRQIPGYSINGLTGVLSAGEGCNIERAMTWMQYDNGNIKTIH</sequence>
<dbReference type="InterPro" id="IPR011990">
    <property type="entry name" value="TPR-like_helical_dom_sf"/>
</dbReference>
<evidence type="ECO:0000256" key="7">
    <source>
        <dbReference type="ARBA" id="ARBA00023288"/>
    </source>
</evidence>
<dbReference type="GO" id="GO:0008360">
    <property type="term" value="P:regulation of cell shape"/>
    <property type="evidence" value="ECO:0007669"/>
    <property type="project" value="UniProtKB-KW"/>
</dbReference>
<evidence type="ECO:0000256" key="8">
    <source>
        <dbReference type="HAMAP-Rule" id="MF_01890"/>
    </source>
</evidence>
<dbReference type="HAMAP" id="MF_01890">
    <property type="entry name" value="LpoA"/>
    <property type="match status" value="1"/>
</dbReference>
<protein>
    <recommendedName>
        <fullName evidence="8">Penicillin-binding protein activator LpoA</fullName>
        <shortName evidence="8">PBP activator LpoA</shortName>
    </recommendedName>
</protein>
<comment type="function">
    <text evidence="8">Regulator of peptidoglycan synthesis that is essential for the function of penicillin-binding protein 1A (PBP1a).</text>
</comment>
<evidence type="ECO:0000256" key="1">
    <source>
        <dbReference type="ARBA" id="ARBA00022729"/>
    </source>
</evidence>
<dbReference type="Gene3D" id="3.40.50.2300">
    <property type="match status" value="2"/>
</dbReference>
<dbReference type="PANTHER" id="PTHR38038:SF1">
    <property type="entry name" value="PENICILLIN-BINDING PROTEIN ACTIVATOR LPOA"/>
    <property type="match status" value="1"/>
</dbReference>
<dbReference type="PANTHER" id="PTHR38038">
    <property type="entry name" value="PENICILLIN-BINDING PROTEIN ACTIVATOR LPOA"/>
    <property type="match status" value="1"/>
</dbReference>
<keyword evidence="2 8" id="KW-0133">Cell shape</keyword>
<dbReference type="Pfam" id="PF04348">
    <property type="entry name" value="LppC"/>
    <property type="match status" value="1"/>
</dbReference>
<keyword evidence="1 8" id="KW-0732">Signal</keyword>
<dbReference type="Gene3D" id="1.25.40.650">
    <property type="match status" value="1"/>
</dbReference>
<keyword evidence="6 8" id="KW-0998">Cell outer membrane</keyword>
<evidence type="ECO:0000256" key="4">
    <source>
        <dbReference type="ARBA" id="ARBA00023136"/>
    </source>
</evidence>
<dbReference type="GO" id="GO:0031241">
    <property type="term" value="C:periplasmic side of cell outer membrane"/>
    <property type="evidence" value="ECO:0007669"/>
    <property type="project" value="UniProtKB-UniRule"/>
</dbReference>
<gene>
    <name evidence="8" type="primary">lpoA</name>
    <name evidence="9" type="ORF">QV03_09745</name>
</gene>